<feature type="transmembrane region" description="Helical" evidence="6">
    <location>
        <begin position="127"/>
        <end position="149"/>
    </location>
</feature>
<keyword evidence="5 6" id="KW-0472">Membrane</keyword>
<evidence type="ECO:0000313" key="7">
    <source>
        <dbReference type="EMBL" id="TYS43134.1"/>
    </source>
</evidence>
<feature type="transmembrane region" description="Helical" evidence="6">
    <location>
        <begin position="28"/>
        <end position="49"/>
    </location>
</feature>
<dbReference type="EMBL" id="VTER01000014">
    <property type="protein sequence ID" value="TYS43134.1"/>
    <property type="molecule type" value="Genomic_DNA"/>
</dbReference>
<evidence type="ECO:0000256" key="1">
    <source>
        <dbReference type="ARBA" id="ARBA00004651"/>
    </source>
</evidence>
<dbReference type="RefSeq" id="WP_148976685.1">
    <property type="nucleotide sequence ID" value="NZ_JBNIKU010000011.1"/>
</dbReference>
<evidence type="ECO:0000256" key="3">
    <source>
        <dbReference type="ARBA" id="ARBA00022692"/>
    </source>
</evidence>
<dbReference type="GO" id="GO:0005886">
    <property type="term" value="C:plasma membrane"/>
    <property type="evidence" value="ECO:0007669"/>
    <property type="project" value="UniProtKB-SubCell"/>
</dbReference>
<proteinExistence type="predicted"/>
<evidence type="ECO:0000256" key="6">
    <source>
        <dbReference type="SAM" id="Phobius"/>
    </source>
</evidence>
<dbReference type="NCBIfam" id="TIGR00765">
    <property type="entry name" value="yihY_not_rbn"/>
    <property type="match status" value="1"/>
</dbReference>
<feature type="transmembrane region" description="Helical" evidence="6">
    <location>
        <begin position="203"/>
        <end position="226"/>
    </location>
</feature>
<dbReference type="PANTHER" id="PTHR30213">
    <property type="entry name" value="INNER MEMBRANE PROTEIN YHJD"/>
    <property type="match status" value="1"/>
</dbReference>
<feature type="transmembrane region" description="Helical" evidence="6">
    <location>
        <begin position="169"/>
        <end position="191"/>
    </location>
</feature>
<dbReference type="Pfam" id="PF03631">
    <property type="entry name" value="Virul_fac_BrkB"/>
    <property type="match status" value="1"/>
</dbReference>
<evidence type="ECO:0000256" key="5">
    <source>
        <dbReference type="ARBA" id="ARBA00023136"/>
    </source>
</evidence>
<dbReference type="InterPro" id="IPR017039">
    <property type="entry name" value="Virul_fac_BrkB"/>
</dbReference>
<name>A0A5D4QZA5_9BACI</name>
<keyword evidence="4 6" id="KW-1133">Transmembrane helix</keyword>
<keyword evidence="2" id="KW-1003">Cell membrane</keyword>
<gene>
    <name evidence="7" type="ORF">FZD51_21850</name>
</gene>
<evidence type="ECO:0000256" key="4">
    <source>
        <dbReference type="ARBA" id="ARBA00022989"/>
    </source>
</evidence>
<comment type="caution">
    <text evidence="7">The sequence shown here is derived from an EMBL/GenBank/DDBJ whole genome shotgun (WGS) entry which is preliminary data.</text>
</comment>
<evidence type="ECO:0000256" key="2">
    <source>
        <dbReference type="ARBA" id="ARBA00022475"/>
    </source>
</evidence>
<comment type="subcellular location">
    <subcellularLocation>
        <location evidence="1">Cell membrane</location>
        <topology evidence="1">Multi-pass membrane protein</topology>
    </subcellularLocation>
</comment>
<feature type="transmembrane region" description="Helical" evidence="6">
    <location>
        <begin position="238"/>
        <end position="260"/>
    </location>
</feature>
<dbReference type="Proteomes" id="UP000322139">
    <property type="component" value="Unassembled WGS sequence"/>
</dbReference>
<evidence type="ECO:0000313" key="8">
    <source>
        <dbReference type="Proteomes" id="UP000322139"/>
    </source>
</evidence>
<dbReference type="AlphaFoldDB" id="A0A5D4QZA5"/>
<dbReference type="PANTHER" id="PTHR30213:SF0">
    <property type="entry name" value="UPF0761 MEMBRANE PROTEIN YIHY"/>
    <property type="match status" value="1"/>
</dbReference>
<dbReference type="PIRSF" id="PIRSF035875">
    <property type="entry name" value="RNase_BN"/>
    <property type="match status" value="1"/>
</dbReference>
<accession>A0A5D4QZA5</accession>
<keyword evidence="3 6" id="KW-0812">Transmembrane</keyword>
<protein>
    <submittedName>
        <fullName evidence="7">YihY/virulence factor BrkB family protein</fullName>
    </submittedName>
</protein>
<feature type="transmembrane region" description="Helical" evidence="6">
    <location>
        <begin position="87"/>
        <end position="107"/>
    </location>
</feature>
<sequence>MKKMIAYLKKLGKEIKEDRATGLAAEQAYYYMLSIFPILILLLSIVPYLNIDPQKAISFLQTVMPSETAAVFEENVVNIVTQPSGGLLTFGIIGTLWSASNGMQAFIRAMNQAFDVEETRSFIKARLISIGLTLGLIFSLIVALVLPVFGNVILDLVQSFINIPDELQILFSVLRWVVAIIVIAAVLSVLYKLAPNKHYPFKHVIPGAIAATVIWQLISLGLSIYIGNFANYSGTYGSLGGVIVLMLWFYLTGLTLVVGGEINAIYHRERVSPTARAKEKAAAYFN</sequence>
<organism evidence="7 8">
    <name type="scientific">Bacillus infantis</name>
    <dbReference type="NCBI Taxonomy" id="324767"/>
    <lineage>
        <taxon>Bacteria</taxon>
        <taxon>Bacillati</taxon>
        <taxon>Bacillota</taxon>
        <taxon>Bacilli</taxon>
        <taxon>Bacillales</taxon>
        <taxon>Bacillaceae</taxon>
        <taxon>Bacillus</taxon>
    </lineage>
</organism>
<reference evidence="7 8" key="1">
    <citation type="submission" date="2019-08" db="EMBL/GenBank/DDBJ databases">
        <title>Bacillus genomes from the desert of Cuatro Cienegas, Coahuila.</title>
        <authorList>
            <person name="Olmedo-Alvarez G."/>
        </authorList>
    </citation>
    <scope>NUCLEOTIDE SEQUENCE [LARGE SCALE GENOMIC DNA]</scope>
    <source>
        <strain evidence="7 8">CH446_14T</strain>
    </source>
</reference>